<name>A0A5B7F8Q0_PORTR</name>
<evidence type="ECO:0000256" key="1">
    <source>
        <dbReference type="SAM" id="MobiDB-lite"/>
    </source>
</evidence>
<gene>
    <name evidence="2" type="ORF">E2C01_037659</name>
</gene>
<dbReference type="EMBL" id="VSRR010006076">
    <property type="protein sequence ID" value="MPC44000.1"/>
    <property type="molecule type" value="Genomic_DNA"/>
</dbReference>
<organism evidence="2 3">
    <name type="scientific">Portunus trituberculatus</name>
    <name type="common">Swimming crab</name>
    <name type="synonym">Neptunus trituberculatus</name>
    <dbReference type="NCBI Taxonomy" id="210409"/>
    <lineage>
        <taxon>Eukaryota</taxon>
        <taxon>Metazoa</taxon>
        <taxon>Ecdysozoa</taxon>
        <taxon>Arthropoda</taxon>
        <taxon>Crustacea</taxon>
        <taxon>Multicrustacea</taxon>
        <taxon>Malacostraca</taxon>
        <taxon>Eumalacostraca</taxon>
        <taxon>Eucarida</taxon>
        <taxon>Decapoda</taxon>
        <taxon>Pleocyemata</taxon>
        <taxon>Brachyura</taxon>
        <taxon>Eubrachyura</taxon>
        <taxon>Portunoidea</taxon>
        <taxon>Portunidae</taxon>
        <taxon>Portuninae</taxon>
        <taxon>Portunus</taxon>
    </lineage>
</organism>
<dbReference type="Proteomes" id="UP000324222">
    <property type="component" value="Unassembled WGS sequence"/>
</dbReference>
<evidence type="ECO:0000313" key="3">
    <source>
        <dbReference type="Proteomes" id="UP000324222"/>
    </source>
</evidence>
<protein>
    <submittedName>
        <fullName evidence="2">Uncharacterized protein</fullName>
    </submittedName>
</protein>
<keyword evidence="3" id="KW-1185">Reference proteome</keyword>
<sequence length="131" mass="14249">MTRQSESYLFPLLPFLFSLKPLHPAPSPPPTTLSSYTKLFTPTFTTTSLPLLILFHQMLPTTNQPTNQPTSQPTFPNHNPFPPELIYTSSSASTSHPLSHATVTASACIDTRGERGRGAGGEVEAACPKFH</sequence>
<proteinExistence type="predicted"/>
<reference evidence="2 3" key="1">
    <citation type="submission" date="2019-05" db="EMBL/GenBank/DDBJ databases">
        <title>Another draft genome of Portunus trituberculatus and its Hox gene families provides insights of decapod evolution.</title>
        <authorList>
            <person name="Jeong J.-H."/>
            <person name="Song I."/>
            <person name="Kim S."/>
            <person name="Choi T."/>
            <person name="Kim D."/>
            <person name="Ryu S."/>
            <person name="Kim W."/>
        </authorList>
    </citation>
    <scope>NUCLEOTIDE SEQUENCE [LARGE SCALE GENOMIC DNA]</scope>
    <source>
        <tissue evidence="2">Muscle</tissue>
    </source>
</reference>
<dbReference type="AlphaFoldDB" id="A0A5B7F8Q0"/>
<feature type="compositionally biased region" description="Low complexity" evidence="1">
    <location>
        <begin position="64"/>
        <end position="77"/>
    </location>
</feature>
<comment type="caution">
    <text evidence="2">The sequence shown here is derived from an EMBL/GenBank/DDBJ whole genome shotgun (WGS) entry which is preliminary data.</text>
</comment>
<evidence type="ECO:0000313" key="2">
    <source>
        <dbReference type="EMBL" id="MPC44000.1"/>
    </source>
</evidence>
<accession>A0A5B7F8Q0</accession>
<feature type="region of interest" description="Disordered" evidence="1">
    <location>
        <begin position="64"/>
        <end position="93"/>
    </location>
</feature>